<keyword evidence="2" id="KW-1185">Reference proteome</keyword>
<evidence type="ECO:0000313" key="2">
    <source>
        <dbReference type="Proteomes" id="UP000284338"/>
    </source>
</evidence>
<organism evidence="1 2">
    <name type="scientific">Serratia inhibens</name>
    <dbReference type="NCBI Taxonomy" id="2338073"/>
    <lineage>
        <taxon>Bacteria</taxon>
        <taxon>Pseudomonadati</taxon>
        <taxon>Pseudomonadota</taxon>
        <taxon>Gammaproteobacteria</taxon>
        <taxon>Enterobacterales</taxon>
        <taxon>Yersiniaceae</taxon>
        <taxon>Serratia</taxon>
    </lineage>
</organism>
<dbReference type="Pfam" id="PF05973">
    <property type="entry name" value="Gp49"/>
    <property type="match status" value="1"/>
</dbReference>
<dbReference type="Proteomes" id="UP000284338">
    <property type="component" value="Unassembled WGS sequence"/>
</dbReference>
<dbReference type="EMBL" id="QYYG01000009">
    <property type="protein sequence ID" value="RJF53522.1"/>
    <property type="molecule type" value="Genomic_DNA"/>
</dbReference>
<comment type="caution">
    <text evidence="1">The sequence shown here is derived from an EMBL/GenBank/DDBJ whole genome shotgun (WGS) entry which is preliminary data.</text>
</comment>
<dbReference type="AlphaFoldDB" id="A0AA92X2D3"/>
<sequence length="114" mass="13346">MWQVITVERFDDWFLSLNGDEQKSLLAGIFKLQEFGPLLARPHADTLHFSGSIRHLKELRIQHRGRPFRVFFAFDPQRQAVLLCGGDKTGDKRFYQRLLPIAAMEFSHYLATQR</sequence>
<evidence type="ECO:0000313" key="1">
    <source>
        <dbReference type="EMBL" id="RJF53522.1"/>
    </source>
</evidence>
<gene>
    <name evidence="1" type="ORF">D4100_21765</name>
</gene>
<reference evidence="1 2" key="1">
    <citation type="submission" date="2018-09" db="EMBL/GenBank/DDBJ databases">
        <title>Draft genome of a novel serratia sp. strain with antifungal activity.</title>
        <authorList>
            <person name="Dichmann S.I."/>
            <person name="Park B.P."/>
            <person name="Pathiraja D."/>
            <person name="Choi I.-G."/>
            <person name="Stougaard P."/>
            <person name="Hennessy R.C."/>
        </authorList>
    </citation>
    <scope>NUCLEOTIDE SEQUENCE [LARGE SCALE GENOMIC DNA]</scope>
    <source>
        <strain evidence="1 2">S40</strain>
    </source>
</reference>
<dbReference type="InterPro" id="IPR009241">
    <property type="entry name" value="HigB-like"/>
</dbReference>
<proteinExistence type="predicted"/>
<dbReference type="RefSeq" id="WP_006318939.1">
    <property type="nucleotide sequence ID" value="NZ_QYYG01000009.1"/>
</dbReference>
<evidence type="ECO:0008006" key="3">
    <source>
        <dbReference type="Google" id="ProtNLM"/>
    </source>
</evidence>
<protein>
    <recommendedName>
        <fullName evidence="3">Type II toxin-antitoxin system RelE/ParE family toxin</fullName>
    </recommendedName>
</protein>
<name>A0AA92X2D3_9GAMM</name>
<accession>A0AA92X2D3</accession>